<feature type="domain" description="DUF1858" evidence="1">
    <location>
        <begin position="9"/>
        <end position="62"/>
    </location>
</feature>
<name>A0A9D6UKE9_UNCSA</name>
<organism evidence="2 3">
    <name type="scientific">Candidatus Saganbacteria bacterium</name>
    <dbReference type="NCBI Taxonomy" id="2575572"/>
    <lineage>
        <taxon>Bacteria</taxon>
        <taxon>Bacillati</taxon>
        <taxon>Saganbacteria</taxon>
    </lineage>
</organism>
<evidence type="ECO:0000313" key="3">
    <source>
        <dbReference type="Proteomes" id="UP000808761"/>
    </source>
</evidence>
<dbReference type="PANTHER" id="PTHR39341:SF1">
    <property type="entry name" value="DUF1858 DOMAIN-CONTAINING PROTEIN"/>
    <property type="match status" value="1"/>
</dbReference>
<proteinExistence type="predicted"/>
<sequence>MTEKKNIKITAEMTIAEVLKLKPEAGTIFMSRGMHCLGCVIAQGETIAQAAEVHGIPAEELLAELNNS</sequence>
<accession>A0A9D6UKE9</accession>
<evidence type="ECO:0000313" key="2">
    <source>
        <dbReference type="EMBL" id="MBI5079000.1"/>
    </source>
</evidence>
<evidence type="ECO:0000259" key="1">
    <source>
        <dbReference type="Pfam" id="PF08984"/>
    </source>
</evidence>
<dbReference type="Gene3D" id="1.10.3910.10">
    <property type="entry name" value="SP0561-like"/>
    <property type="match status" value="1"/>
</dbReference>
<protein>
    <submittedName>
        <fullName evidence="2">DUF1858 domain-containing protein</fullName>
    </submittedName>
</protein>
<dbReference type="AlphaFoldDB" id="A0A9D6UKE9"/>
<dbReference type="SUPFAM" id="SSF140683">
    <property type="entry name" value="SP0561-like"/>
    <property type="match status" value="1"/>
</dbReference>
<dbReference type="InterPro" id="IPR015077">
    <property type="entry name" value="DUF1858"/>
</dbReference>
<dbReference type="Pfam" id="PF08984">
    <property type="entry name" value="DUF1858"/>
    <property type="match status" value="1"/>
</dbReference>
<reference evidence="2" key="1">
    <citation type="submission" date="2020-07" db="EMBL/GenBank/DDBJ databases">
        <title>Huge and variable diversity of episymbiotic CPR bacteria and DPANN archaea in groundwater ecosystems.</title>
        <authorList>
            <person name="He C.Y."/>
            <person name="Keren R."/>
            <person name="Whittaker M."/>
            <person name="Farag I.F."/>
            <person name="Doudna J."/>
            <person name="Cate J.H.D."/>
            <person name="Banfield J.F."/>
        </authorList>
    </citation>
    <scope>NUCLEOTIDE SEQUENCE</scope>
    <source>
        <strain evidence="2">NC_groundwater_1860_Pr3_B-0.1um_51_7</strain>
    </source>
</reference>
<dbReference type="InterPro" id="IPR038062">
    <property type="entry name" value="ScdA-like_N_sf"/>
</dbReference>
<dbReference type="InterPro" id="IPR023883">
    <property type="entry name" value="CHP03980_redox-disulphide"/>
</dbReference>
<gene>
    <name evidence="2" type="ORF">HZB08_03165</name>
</gene>
<dbReference type="EMBL" id="JACRKR010000155">
    <property type="protein sequence ID" value="MBI5079000.1"/>
    <property type="molecule type" value="Genomic_DNA"/>
</dbReference>
<dbReference type="Proteomes" id="UP000808761">
    <property type="component" value="Unassembled WGS sequence"/>
</dbReference>
<dbReference type="PANTHER" id="PTHR39341">
    <property type="entry name" value="BSL7085 PROTEIN"/>
    <property type="match status" value="1"/>
</dbReference>
<dbReference type="NCBIfam" id="TIGR03980">
    <property type="entry name" value="prismane_assoc"/>
    <property type="match status" value="1"/>
</dbReference>
<comment type="caution">
    <text evidence="2">The sequence shown here is derived from an EMBL/GenBank/DDBJ whole genome shotgun (WGS) entry which is preliminary data.</text>
</comment>